<dbReference type="AlphaFoldDB" id="A0AA35UQX3"/>
<proteinExistence type="predicted"/>
<name>A0AA35UQX3_METCP</name>
<reference evidence="1" key="1">
    <citation type="submission" date="2023-03" db="EMBL/GenBank/DDBJ databases">
        <authorList>
            <person name="Pearce D."/>
        </authorList>
    </citation>
    <scope>NUCLEOTIDE SEQUENCE</scope>
    <source>
        <strain evidence="1">Mc</strain>
    </source>
</reference>
<dbReference type="Proteomes" id="UP001158598">
    <property type="component" value="Chromosome"/>
</dbReference>
<evidence type="ECO:0000313" key="1">
    <source>
        <dbReference type="EMBL" id="CAI8811930.1"/>
    </source>
</evidence>
<dbReference type="Pfam" id="PF11154">
    <property type="entry name" value="DUF2934"/>
    <property type="match status" value="1"/>
</dbReference>
<protein>
    <recommendedName>
        <fullName evidence="3">DUF2934 domain-containing protein</fullName>
    </recommendedName>
</protein>
<dbReference type="EMBL" id="OX458332">
    <property type="protein sequence ID" value="CAI8811930.1"/>
    <property type="molecule type" value="Genomic_DNA"/>
</dbReference>
<dbReference type="InterPro" id="IPR021327">
    <property type="entry name" value="DUF2934"/>
</dbReference>
<dbReference type="GeneID" id="88224951"/>
<evidence type="ECO:0000313" key="2">
    <source>
        <dbReference type="Proteomes" id="UP001158598"/>
    </source>
</evidence>
<dbReference type="RefSeq" id="WP_017365546.1">
    <property type="nucleotide sequence ID" value="NZ_CP079097.1"/>
</dbReference>
<accession>A0AA35UQX3</accession>
<evidence type="ECO:0008006" key="3">
    <source>
        <dbReference type="Google" id="ProtNLM"/>
    </source>
</evidence>
<organism evidence="1 2">
    <name type="scientific">Methylococcus capsulatus</name>
    <dbReference type="NCBI Taxonomy" id="414"/>
    <lineage>
        <taxon>Bacteria</taxon>
        <taxon>Pseudomonadati</taxon>
        <taxon>Pseudomonadota</taxon>
        <taxon>Gammaproteobacteria</taxon>
        <taxon>Methylococcales</taxon>
        <taxon>Methylococcaceae</taxon>
        <taxon>Methylococcus</taxon>
    </lineage>
</organism>
<sequence length="76" mass="8269">MAATVLSRPIKPVSCDEPEIAPLPPDPDMLHALIAEAAYLRAEKRGFVGGSALEDWLEAEKEVLAMQERLSIPTPD</sequence>
<gene>
    <name evidence="1" type="ORF">MCNOR_1771</name>
</gene>